<reference evidence="2 3" key="1">
    <citation type="submission" date="2018-01" db="EMBL/GenBank/DDBJ databases">
        <authorList>
            <person name="Gaut B.S."/>
            <person name="Morton B.R."/>
            <person name="Clegg M.T."/>
            <person name="Duvall M.R."/>
        </authorList>
    </citation>
    <scope>NUCLEOTIDE SEQUENCE [LARGE SCALE GENOMIC DNA]</scope>
    <source>
        <strain evidence="2">Cupriavidus taiwanensis LMG 19425</strain>
    </source>
</reference>
<evidence type="ECO:0000259" key="1">
    <source>
        <dbReference type="Pfam" id="PF12146"/>
    </source>
</evidence>
<dbReference type="RefSeq" id="WP_115663572.1">
    <property type="nucleotide sequence ID" value="NZ_LT991976.1"/>
</dbReference>
<evidence type="ECO:0000313" key="3">
    <source>
        <dbReference type="Proteomes" id="UP000255505"/>
    </source>
</evidence>
<proteinExistence type="predicted"/>
<feature type="domain" description="Serine aminopeptidase S33" evidence="1">
    <location>
        <begin position="80"/>
        <end position="188"/>
    </location>
</feature>
<dbReference type="PANTHER" id="PTHR12277:SF79">
    <property type="entry name" value="XAA-PRO DIPEPTIDYL-PEPTIDASE-RELATED"/>
    <property type="match status" value="1"/>
</dbReference>
<organism evidence="2 3">
    <name type="scientific">Cupriavidus taiwanensis</name>
    <dbReference type="NCBI Taxonomy" id="164546"/>
    <lineage>
        <taxon>Bacteria</taxon>
        <taxon>Pseudomonadati</taxon>
        <taxon>Pseudomonadota</taxon>
        <taxon>Betaproteobacteria</taxon>
        <taxon>Burkholderiales</taxon>
        <taxon>Burkholderiaceae</taxon>
        <taxon>Cupriavidus</taxon>
    </lineage>
</organism>
<name>A0A375IHA2_9BURK</name>
<sequence>MPASVLPGAAAPSAPPRTARARLWRWLAAPLAGLAAIAMLQDHFLYFPERASVGDMVTPGLRAWPGPDDFRGLVAEPRGPVRATALVFHGNAGHAGHRDYYASALAPLGVRVILAEYPGYGPRPGTLGERSFVADAEQSIALARRQYGAPLLLIGESLGAGVAAAAAARQRDHVAGVLLITPWDKLTHLASHHYPWLPAGWVLRDRYDSVASLAGFGRPVMVAVAERDTIVPARFGEALHASLGEPRRLAVIPGAGHNDWIRHVDQAWWQDAAAFLLAPRAAQTNNITPPKH</sequence>
<dbReference type="SUPFAM" id="SSF53474">
    <property type="entry name" value="alpha/beta-Hydrolases"/>
    <property type="match status" value="1"/>
</dbReference>
<dbReference type="Gene3D" id="3.40.50.1820">
    <property type="entry name" value="alpha/beta hydrolase"/>
    <property type="match status" value="1"/>
</dbReference>
<dbReference type="InterPro" id="IPR029058">
    <property type="entry name" value="AB_hydrolase_fold"/>
</dbReference>
<gene>
    <name evidence="2" type="ORF">CT19425_120398</name>
</gene>
<dbReference type="Pfam" id="PF12146">
    <property type="entry name" value="Hydrolase_4"/>
    <property type="match status" value="1"/>
</dbReference>
<evidence type="ECO:0000313" key="2">
    <source>
        <dbReference type="EMBL" id="SPK74156.1"/>
    </source>
</evidence>
<dbReference type="EMBL" id="LT991976">
    <property type="protein sequence ID" value="SPK74156.1"/>
    <property type="molecule type" value="Genomic_DNA"/>
</dbReference>
<accession>A0A375IHA2</accession>
<dbReference type="AlphaFoldDB" id="A0A375IHA2"/>
<dbReference type="PANTHER" id="PTHR12277">
    <property type="entry name" value="ALPHA/BETA HYDROLASE DOMAIN-CONTAINING PROTEIN"/>
    <property type="match status" value="1"/>
</dbReference>
<dbReference type="Proteomes" id="UP000255505">
    <property type="component" value="Chromosome I"/>
</dbReference>
<dbReference type="InterPro" id="IPR022742">
    <property type="entry name" value="Hydrolase_4"/>
</dbReference>
<protein>
    <recommendedName>
        <fullName evidence="1">Serine aminopeptidase S33 domain-containing protein</fullName>
    </recommendedName>
</protein>